<reference evidence="8" key="2">
    <citation type="submission" date="2021-01" db="EMBL/GenBank/DDBJ databases">
        <authorList>
            <person name="Mieszkin S."/>
            <person name="Pouder E."/>
            <person name="Alain K."/>
        </authorList>
    </citation>
    <scope>NUCLEOTIDE SEQUENCE</scope>
    <source>
        <strain evidence="8">HW T2.11</strain>
    </source>
</reference>
<feature type="binding site" evidence="6">
    <location>
        <position position="108"/>
    </location>
    <ligand>
        <name>FMN</name>
        <dbReference type="ChEBI" id="CHEBI:58210"/>
    </ligand>
</feature>
<dbReference type="RefSeq" id="WP_227323660.1">
    <property type="nucleotide sequence ID" value="NZ_JAESVB010000021.1"/>
</dbReference>
<dbReference type="InterPro" id="IPR051260">
    <property type="entry name" value="Diverse_substr_monoxygenases"/>
</dbReference>
<name>A0A963YXL3_9PROT</name>
<proteinExistence type="inferred from homology"/>
<dbReference type="InterPro" id="IPR036661">
    <property type="entry name" value="Luciferase-like_sf"/>
</dbReference>
<evidence type="ECO:0000259" key="7">
    <source>
        <dbReference type="Pfam" id="PF00296"/>
    </source>
</evidence>
<organism evidence="8 9">
    <name type="scientific">Acidisoma silvae</name>
    <dbReference type="NCBI Taxonomy" id="2802396"/>
    <lineage>
        <taxon>Bacteria</taxon>
        <taxon>Pseudomonadati</taxon>
        <taxon>Pseudomonadota</taxon>
        <taxon>Alphaproteobacteria</taxon>
        <taxon>Acetobacterales</taxon>
        <taxon>Acidocellaceae</taxon>
        <taxon>Acidisoma</taxon>
    </lineage>
</organism>
<comment type="caution">
    <text evidence="8">The sequence shown here is derived from an EMBL/GenBank/DDBJ whole genome shotgun (WGS) entry which is preliminary data.</text>
</comment>
<keyword evidence="3 8" id="KW-0560">Oxidoreductase</keyword>
<dbReference type="EMBL" id="JAESVB010000021">
    <property type="protein sequence ID" value="MCB8878018.1"/>
    <property type="molecule type" value="Genomic_DNA"/>
</dbReference>
<feature type="domain" description="Luciferase-like" evidence="7">
    <location>
        <begin position="27"/>
        <end position="304"/>
    </location>
</feature>
<dbReference type="GO" id="GO:0004497">
    <property type="term" value="F:monooxygenase activity"/>
    <property type="evidence" value="ECO:0007669"/>
    <property type="project" value="UniProtKB-KW"/>
</dbReference>
<evidence type="ECO:0000256" key="2">
    <source>
        <dbReference type="ARBA" id="ARBA00022643"/>
    </source>
</evidence>
<evidence type="ECO:0000256" key="6">
    <source>
        <dbReference type="PIRSR" id="PIRSR000337-1"/>
    </source>
</evidence>
<evidence type="ECO:0000313" key="9">
    <source>
        <dbReference type="Proteomes" id="UP000708298"/>
    </source>
</evidence>
<keyword evidence="1 6" id="KW-0285">Flavoprotein</keyword>
<evidence type="ECO:0000313" key="8">
    <source>
        <dbReference type="EMBL" id="MCB8878018.1"/>
    </source>
</evidence>
<gene>
    <name evidence="8" type="ORF">ASILVAE211_22705</name>
</gene>
<evidence type="ECO:0000256" key="5">
    <source>
        <dbReference type="ARBA" id="ARBA00033748"/>
    </source>
</evidence>
<comment type="similarity">
    <text evidence="5">Belongs to the NtaA/SnaA/DszA monooxygenase family.</text>
</comment>
<reference evidence="8" key="1">
    <citation type="journal article" date="2021" name="Microorganisms">
        <title>Acidisoma silvae sp. nov. and Acidisomacellulosilytica sp. nov., Two Acidophilic Bacteria Isolated from Decaying Wood, Hydrolyzing Cellulose and Producing Poly-3-hydroxybutyrate.</title>
        <authorList>
            <person name="Mieszkin S."/>
            <person name="Pouder E."/>
            <person name="Uroz S."/>
            <person name="Simon-Colin C."/>
            <person name="Alain K."/>
        </authorList>
    </citation>
    <scope>NUCLEOTIDE SEQUENCE</scope>
    <source>
        <strain evidence="8">HW T2.11</strain>
    </source>
</reference>
<dbReference type="NCBIfam" id="TIGR03860">
    <property type="entry name" value="FMN_nitrolo"/>
    <property type="match status" value="1"/>
</dbReference>
<sequence>MSGINRPLIYNAFAHVTPNHHSDGLWRHALGQHQTNFHKLQPWIDLAQTAERGCFDVVFLADVAGIYETSPGAWQQAVRTGMQFPSHDPAVLVSALAAATKNIGFAVTSSVIQEHPFSFARKISTLDHLTDGRVAWNIVTSYLDNAARNYGLKSLPQHDDRYVWAEEYIDVVYKLWEASWEDEVLVRDPVRGIYVDPERLHAINHRGARYQVDGPHIVQTSPQRTPVLFQAGASEAGRQFAARHAEVTFLPSQTPESAKADIADLRRRTAAFGRYANDIRAIVMLSPVIGSTEAEARARHREIQEAFSLDALAAFWSGGIGVDLTKIDPETPCKTCAKRTAPVAMCAPLSTRRQMAQSPLQMSFAKPSQLALPARQSRSPTRLSVGLQPVSLASMSCR</sequence>
<evidence type="ECO:0000256" key="1">
    <source>
        <dbReference type="ARBA" id="ARBA00022630"/>
    </source>
</evidence>
<dbReference type="SUPFAM" id="SSF51679">
    <property type="entry name" value="Bacterial luciferase-like"/>
    <property type="match status" value="1"/>
</dbReference>
<feature type="binding site" evidence="6">
    <location>
        <position position="62"/>
    </location>
    <ligand>
        <name>FMN</name>
        <dbReference type="ChEBI" id="CHEBI:58210"/>
    </ligand>
</feature>
<dbReference type="EC" id="1.14.-.-" evidence="8"/>
<feature type="binding site" evidence="6">
    <location>
        <position position="162"/>
    </location>
    <ligand>
        <name>FMN</name>
        <dbReference type="ChEBI" id="CHEBI:58210"/>
    </ligand>
</feature>
<keyword evidence="9" id="KW-1185">Reference proteome</keyword>
<protein>
    <submittedName>
        <fullName evidence="8">NtaA/DmoA family FMN-dependent monooxygenase</fullName>
        <ecNumber evidence="8">1.14.-.-</ecNumber>
    </submittedName>
</protein>
<feature type="binding site" evidence="6">
    <location>
        <position position="158"/>
    </location>
    <ligand>
        <name>FMN</name>
        <dbReference type="ChEBI" id="CHEBI:58210"/>
    </ligand>
</feature>
<dbReference type="GO" id="GO:0016705">
    <property type="term" value="F:oxidoreductase activity, acting on paired donors, with incorporation or reduction of molecular oxygen"/>
    <property type="evidence" value="ECO:0007669"/>
    <property type="project" value="InterPro"/>
</dbReference>
<dbReference type="PANTHER" id="PTHR30011:SF16">
    <property type="entry name" value="C2H2 FINGER DOMAIN TRANSCRIPTION FACTOR (EUROFUNG)-RELATED"/>
    <property type="match status" value="1"/>
</dbReference>
<dbReference type="Gene3D" id="3.20.20.30">
    <property type="entry name" value="Luciferase-like domain"/>
    <property type="match status" value="1"/>
</dbReference>
<dbReference type="PANTHER" id="PTHR30011">
    <property type="entry name" value="ALKANESULFONATE MONOOXYGENASE-RELATED"/>
    <property type="match status" value="1"/>
</dbReference>
<dbReference type="Pfam" id="PF00296">
    <property type="entry name" value="Bac_luciferase"/>
    <property type="match status" value="1"/>
</dbReference>
<dbReference type="AlphaFoldDB" id="A0A963YXL3"/>
<evidence type="ECO:0000256" key="3">
    <source>
        <dbReference type="ARBA" id="ARBA00023002"/>
    </source>
</evidence>
<feature type="binding site" evidence="6">
    <location>
        <position position="234"/>
    </location>
    <ligand>
        <name>FMN</name>
        <dbReference type="ChEBI" id="CHEBI:58210"/>
    </ligand>
</feature>
<keyword evidence="2 6" id="KW-0288">FMN</keyword>
<evidence type="ECO:0000256" key="4">
    <source>
        <dbReference type="ARBA" id="ARBA00023033"/>
    </source>
</evidence>
<dbReference type="InterPro" id="IPR011251">
    <property type="entry name" value="Luciferase-like_dom"/>
</dbReference>
<dbReference type="InterPro" id="IPR016215">
    <property type="entry name" value="NTA_MOA"/>
</dbReference>
<accession>A0A963YXL3</accession>
<keyword evidence="4 8" id="KW-0503">Monooxygenase</keyword>
<dbReference type="Proteomes" id="UP000708298">
    <property type="component" value="Unassembled WGS sequence"/>
</dbReference>
<dbReference type="PIRSF" id="PIRSF000337">
    <property type="entry name" value="NTA_MOA"/>
    <property type="match status" value="1"/>
</dbReference>